<proteinExistence type="predicted"/>
<evidence type="ECO:0000313" key="1">
    <source>
        <dbReference type="EMBL" id="QDL34646.1"/>
    </source>
</evidence>
<evidence type="ECO:0000313" key="2">
    <source>
        <dbReference type="Proteomes" id="UP000317572"/>
    </source>
</evidence>
<accession>A0A515D2M1</accession>
<sequence length="126" mass="14100">MLLTLELMLTHDPKRSLLTLDELNIGYGPELIEAIDDYVGKHAMTPPGVWMRKYNGLHYLTQSVPALPFFNFLRPWASVPIVGEFLAKNYRFALPSPGAAPDACFNVWVNRLDEPEAVAVAMQLTA</sequence>
<dbReference type="AlphaFoldDB" id="A0A515D2M1"/>
<gene>
    <name evidence="1" type="ORF">EGO53_24005</name>
</gene>
<protein>
    <submittedName>
        <fullName evidence="1">Uncharacterized protein</fullName>
    </submittedName>
</protein>
<reference evidence="1 2" key="1">
    <citation type="submission" date="2018-11" db="EMBL/GenBank/DDBJ databases">
        <title>The first complete genome of Serratia liquefaciens isolated from metalophyte plant revel distinctness adaptive mechanisms in an extreme habitat.</title>
        <authorList>
            <person name="Caneschi W.L."/>
            <person name="Sanchez A.B."/>
            <person name="Felestrino E.B."/>
            <person name="Assis R.A.B."/>
            <person name="Lemes C.G.C."/>
            <person name="Cordeiro I.F."/>
            <person name="Fonseca N.P."/>
            <person name="Villa M."/>
            <person name="Vieira I.T."/>
            <person name="Moraes L.A."/>
            <person name="Kamino L.H.Y."/>
            <person name="do Carmo F."/>
            <person name="Garcia C.M."/>
            <person name="Almeida N.F."/>
            <person name="Silva R.S."/>
            <person name="Ferro J.A."/>
            <person name="Ferro M.I.T."/>
            <person name="Varani A.M."/>
            <person name="Ferreira R.M."/>
            <person name="dos Santos V.L."/>
            <person name="Silva U.C."/>
            <person name="Setubal J.C."/>
            <person name="Moreira L.M."/>
        </authorList>
    </citation>
    <scope>NUCLEOTIDE SEQUENCE [LARGE SCALE GENOMIC DNA]</scope>
    <source>
        <strain evidence="1 2">FG3</strain>
    </source>
</reference>
<organism evidence="1 2">
    <name type="scientific">Serratia liquefaciens</name>
    <dbReference type="NCBI Taxonomy" id="614"/>
    <lineage>
        <taxon>Bacteria</taxon>
        <taxon>Pseudomonadati</taxon>
        <taxon>Pseudomonadota</taxon>
        <taxon>Gammaproteobacteria</taxon>
        <taxon>Enterobacterales</taxon>
        <taxon>Yersiniaceae</taxon>
        <taxon>Serratia</taxon>
    </lineage>
</organism>
<dbReference type="RefSeq" id="WP_142816191.1">
    <property type="nucleotide sequence ID" value="NZ_CP033893.1"/>
</dbReference>
<dbReference type="Proteomes" id="UP000317572">
    <property type="component" value="Chromosome"/>
</dbReference>
<name>A0A515D2M1_SERLI</name>
<dbReference type="EMBL" id="CP033893">
    <property type="protein sequence ID" value="QDL34646.1"/>
    <property type="molecule type" value="Genomic_DNA"/>
</dbReference>